<dbReference type="Proteomes" id="UP000323506">
    <property type="component" value="Chromosome A02"/>
</dbReference>
<protein>
    <submittedName>
        <fullName evidence="2">Uncharacterized protein</fullName>
    </submittedName>
</protein>
<evidence type="ECO:0000313" key="3">
    <source>
        <dbReference type="Proteomes" id="UP000323506"/>
    </source>
</evidence>
<evidence type="ECO:0000313" key="2">
    <source>
        <dbReference type="EMBL" id="TYH27557.1"/>
    </source>
</evidence>
<accession>A0A5D2HBB1</accession>
<feature type="compositionally biased region" description="Basic and acidic residues" evidence="1">
    <location>
        <begin position="1"/>
        <end position="22"/>
    </location>
</feature>
<name>A0A5D2HBB1_GOSDA</name>
<dbReference type="AlphaFoldDB" id="A0A5D2HBB1"/>
<feature type="compositionally biased region" description="Basic and acidic residues" evidence="1">
    <location>
        <begin position="37"/>
        <end position="46"/>
    </location>
</feature>
<keyword evidence="3" id="KW-1185">Reference proteome</keyword>
<feature type="region of interest" description="Disordered" evidence="1">
    <location>
        <begin position="1"/>
        <end position="46"/>
    </location>
</feature>
<dbReference type="EMBL" id="CM017689">
    <property type="protein sequence ID" value="TYH27557.1"/>
    <property type="molecule type" value="Genomic_DNA"/>
</dbReference>
<evidence type="ECO:0000256" key="1">
    <source>
        <dbReference type="SAM" id="MobiDB-lite"/>
    </source>
</evidence>
<reference evidence="2 3" key="1">
    <citation type="submission" date="2019-06" db="EMBL/GenBank/DDBJ databases">
        <title>WGS assembly of Gossypium darwinii.</title>
        <authorList>
            <person name="Chen Z.J."/>
            <person name="Sreedasyam A."/>
            <person name="Ando A."/>
            <person name="Song Q."/>
            <person name="De L."/>
            <person name="Hulse-Kemp A."/>
            <person name="Ding M."/>
            <person name="Ye W."/>
            <person name="Kirkbride R."/>
            <person name="Jenkins J."/>
            <person name="Plott C."/>
            <person name="Lovell J."/>
            <person name="Lin Y.-M."/>
            <person name="Vaughn R."/>
            <person name="Liu B."/>
            <person name="Li W."/>
            <person name="Simpson S."/>
            <person name="Scheffler B."/>
            <person name="Saski C."/>
            <person name="Grover C."/>
            <person name="Hu G."/>
            <person name="Conover J."/>
            <person name="Carlson J."/>
            <person name="Shu S."/>
            <person name="Boston L."/>
            <person name="Williams M."/>
            <person name="Peterson D."/>
            <person name="Mcgee K."/>
            <person name="Jones D."/>
            <person name="Wendel J."/>
            <person name="Stelly D."/>
            <person name="Grimwood J."/>
            <person name="Schmutz J."/>
        </authorList>
    </citation>
    <scope>NUCLEOTIDE SEQUENCE [LARGE SCALE GENOMIC DNA]</scope>
    <source>
        <strain evidence="2">1808015.09</strain>
    </source>
</reference>
<proteinExistence type="predicted"/>
<organism evidence="2 3">
    <name type="scientific">Gossypium darwinii</name>
    <name type="common">Darwin's cotton</name>
    <name type="synonym">Gossypium barbadense var. darwinii</name>
    <dbReference type="NCBI Taxonomy" id="34276"/>
    <lineage>
        <taxon>Eukaryota</taxon>
        <taxon>Viridiplantae</taxon>
        <taxon>Streptophyta</taxon>
        <taxon>Embryophyta</taxon>
        <taxon>Tracheophyta</taxon>
        <taxon>Spermatophyta</taxon>
        <taxon>Magnoliopsida</taxon>
        <taxon>eudicotyledons</taxon>
        <taxon>Gunneridae</taxon>
        <taxon>Pentapetalae</taxon>
        <taxon>rosids</taxon>
        <taxon>malvids</taxon>
        <taxon>Malvales</taxon>
        <taxon>Malvaceae</taxon>
        <taxon>Malvoideae</taxon>
        <taxon>Gossypium</taxon>
    </lineage>
</organism>
<gene>
    <name evidence="2" type="ORF">ES288_A02G077200v1</name>
</gene>
<sequence>MVDEREGAKSIDYVSEEKGEKSKSKKKKPDIDGQSPDGRKEKGGGALREKEDFLLFIYKENPEDFLHEQLRVFFSSQL</sequence>